<dbReference type="AlphaFoldDB" id="A0ABD6X234"/>
<accession>A0ABD6X234</accession>
<reference evidence="2 3" key="1">
    <citation type="submission" date="2018-03" db="EMBL/GenBank/DDBJ databases">
        <title>Whole genome sequencing of Histamine producing bacteria.</title>
        <authorList>
            <person name="Butler K."/>
        </authorList>
    </citation>
    <scope>NUCLEOTIDE SEQUENCE [LARGE SCALE GENOMIC DNA]</scope>
    <source>
        <strain evidence="2 3">BT-6</strain>
    </source>
</reference>
<evidence type="ECO:0000313" key="3">
    <source>
        <dbReference type="Proteomes" id="UP000241404"/>
    </source>
</evidence>
<gene>
    <name evidence="2" type="ORF">CTM90_14765</name>
</gene>
<dbReference type="RefSeq" id="WP_065172117.1">
    <property type="nucleotide sequence ID" value="NZ_LZFH01000034.1"/>
</dbReference>
<dbReference type="EMBL" id="PYMM01000010">
    <property type="protein sequence ID" value="PSU15993.1"/>
    <property type="molecule type" value="Genomic_DNA"/>
</dbReference>
<dbReference type="NCBIfam" id="NF033576">
    <property type="entry name" value="mCpol"/>
    <property type="match status" value="1"/>
</dbReference>
<feature type="domain" description="Minimal CRISPR polymerase" evidence="1">
    <location>
        <begin position="3"/>
        <end position="113"/>
    </location>
</feature>
<dbReference type="Pfam" id="PF18182">
    <property type="entry name" value="mCpol"/>
    <property type="match status" value="1"/>
</dbReference>
<comment type="caution">
    <text evidence="2">The sequence shown here is derived from an EMBL/GenBank/DDBJ whole genome shotgun (WGS) entry which is preliminary data.</text>
</comment>
<organism evidence="2 3">
    <name type="scientific">Photobacterium damselae</name>
    <dbReference type="NCBI Taxonomy" id="38293"/>
    <lineage>
        <taxon>Bacteria</taxon>
        <taxon>Pseudomonadati</taxon>
        <taxon>Pseudomonadota</taxon>
        <taxon>Gammaproteobacteria</taxon>
        <taxon>Vibrionales</taxon>
        <taxon>Vibrionaceae</taxon>
        <taxon>Photobacterium</taxon>
    </lineage>
</organism>
<evidence type="ECO:0000259" key="1">
    <source>
        <dbReference type="Pfam" id="PF18182"/>
    </source>
</evidence>
<proteinExistence type="predicted"/>
<evidence type="ECO:0000313" key="2">
    <source>
        <dbReference type="EMBL" id="PSU15993.1"/>
    </source>
</evidence>
<name>A0ABD6X234_PHODM</name>
<protein>
    <submittedName>
        <fullName evidence="2">MCpol domain-containing protein</fullName>
    </submittedName>
</protein>
<dbReference type="InterPro" id="IPR040942">
    <property type="entry name" value="Minimal_Cpol"/>
</dbReference>
<sequence length="126" mass="13842">MKYISIDGDDVGRKITSYYLSNDQNGLEELSYSLKATTKIISMKLQEHGFDIIFCAADGVVASTKKDIDMRFLFSEIKKISAGEITFSAGSGSSLREAYIALTSAKSNGKNCLHDYSKLDDCSKES</sequence>
<dbReference type="Proteomes" id="UP000241404">
    <property type="component" value="Unassembled WGS sequence"/>
</dbReference>